<dbReference type="AlphaFoldDB" id="A0A512BQ33"/>
<dbReference type="InterPro" id="IPR011010">
    <property type="entry name" value="DNA_brk_join_enz"/>
</dbReference>
<dbReference type="Pfam" id="PF00589">
    <property type="entry name" value="Phage_integrase"/>
    <property type="match status" value="1"/>
</dbReference>
<dbReference type="EMBL" id="BJYU01000019">
    <property type="protein sequence ID" value="GEO14062.1"/>
    <property type="molecule type" value="Genomic_DNA"/>
</dbReference>
<accession>A0A512BQ33</accession>
<feature type="domain" description="Tyr recombinase" evidence="3">
    <location>
        <begin position="220"/>
        <end position="427"/>
    </location>
</feature>
<dbReference type="GO" id="GO:0015074">
    <property type="term" value="P:DNA integration"/>
    <property type="evidence" value="ECO:0007669"/>
    <property type="project" value="InterPro"/>
</dbReference>
<protein>
    <recommendedName>
        <fullName evidence="3">Tyr recombinase domain-containing protein</fullName>
    </recommendedName>
</protein>
<dbReference type="Gene3D" id="1.10.443.10">
    <property type="entry name" value="Intergrase catalytic core"/>
    <property type="match status" value="1"/>
</dbReference>
<gene>
    <name evidence="4" type="ORF">MAE02_17580</name>
</gene>
<reference evidence="4 5" key="1">
    <citation type="submission" date="2019-07" db="EMBL/GenBank/DDBJ databases">
        <title>Whole genome shotgun sequence of Microvirga aerophila NBRC 106136.</title>
        <authorList>
            <person name="Hosoyama A."/>
            <person name="Uohara A."/>
            <person name="Ohji S."/>
            <person name="Ichikawa N."/>
        </authorList>
    </citation>
    <scope>NUCLEOTIDE SEQUENCE [LARGE SCALE GENOMIC DNA]</scope>
    <source>
        <strain evidence="4 5">NBRC 106136</strain>
    </source>
</reference>
<organism evidence="4 5">
    <name type="scientific">Microvirga aerophila</name>
    <dbReference type="NCBI Taxonomy" id="670291"/>
    <lineage>
        <taxon>Bacteria</taxon>
        <taxon>Pseudomonadati</taxon>
        <taxon>Pseudomonadota</taxon>
        <taxon>Alphaproteobacteria</taxon>
        <taxon>Hyphomicrobiales</taxon>
        <taxon>Methylobacteriaceae</taxon>
        <taxon>Microvirga</taxon>
    </lineage>
</organism>
<comment type="caution">
    <text evidence="4">The sequence shown here is derived from an EMBL/GenBank/DDBJ whole genome shotgun (WGS) entry which is preliminary data.</text>
</comment>
<feature type="compositionally biased region" description="Basic and acidic residues" evidence="2">
    <location>
        <begin position="1"/>
        <end position="11"/>
    </location>
</feature>
<evidence type="ECO:0000256" key="2">
    <source>
        <dbReference type="SAM" id="MobiDB-lite"/>
    </source>
</evidence>
<evidence type="ECO:0000313" key="4">
    <source>
        <dbReference type="EMBL" id="GEO14062.1"/>
    </source>
</evidence>
<proteinExistence type="predicted"/>
<keyword evidence="1" id="KW-0233">DNA recombination</keyword>
<evidence type="ECO:0000313" key="5">
    <source>
        <dbReference type="Proteomes" id="UP000321085"/>
    </source>
</evidence>
<dbReference type="Proteomes" id="UP000321085">
    <property type="component" value="Unassembled WGS sequence"/>
</dbReference>
<sequence length="451" mass="51927">MARPKLDPEIKKARHQKAKREAEKLNKKLGSHAYTNAYATEWSKVVVYYEPPGQRKVRIRAPFPSVEFDAELLAAKQGRPLQVRPAKACSPEPRKAAAPDTWRWGCQDYFANDPTYREMSKRDKRNRKNVLESTWDEPHARYPHLRYGDCPLADFNGESVLILMKRKLKWKTVFDEITGEEREVQTNFSAANTRHKFISAVLSYLVQNHTRVVGGRNWARDIKPFKPENEEGHRTPSLEEIASFQEQFKLGSKERLLFDLAYYTTQRRADLPRLGRLVLEKDRNGNDRLSFVQHKLRNKKPVRAYVPLFPELRQSLEAAKEAGILGETLYLVHDKISPTQPDRPYAEGSLGNMMQDAIKKLTAKTGIKKSFSLHGLRKAGVCRLIMMGLSAHQIMAITGHRTPWEIDRYGRDYMRSVASEQGYQRYLTWRAQNEAVIEADIEFAESGAEVA</sequence>
<dbReference type="PROSITE" id="PS51898">
    <property type="entry name" value="TYR_RECOMBINASE"/>
    <property type="match status" value="1"/>
</dbReference>
<feature type="region of interest" description="Disordered" evidence="2">
    <location>
        <begin position="1"/>
        <end position="22"/>
    </location>
</feature>
<evidence type="ECO:0000259" key="3">
    <source>
        <dbReference type="PROSITE" id="PS51898"/>
    </source>
</evidence>
<name>A0A512BQ33_9HYPH</name>
<evidence type="ECO:0000256" key="1">
    <source>
        <dbReference type="ARBA" id="ARBA00023172"/>
    </source>
</evidence>
<dbReference type="SUPFAM" id="SSF56349">
    <property type="entry name" value="DNA breaking-rejoining enzymes"/>
    <property type="match status" value="1"/>
</dbReference>
<dbReference type="GO" id="GO:0003677">
    <property type="term" value="F:DNA binding"/>
    <property type="evidence" value="ECO:0007669"/>
    <property type="project" value="InterPro"/>
</dbReference>
<dbReference type="InterPro" id="IPR002104">
    <property type="entry name" value="Integrase_catalytic"/>
</dbReference>
<dbReference type="GO" id="GO:0006310">
    <property type="term" value="P:DNA recombination"/>
    <property type="evidence" value="ECO:0007669"/>
    <property type="project" value="UniProtKB-KW"/>
</dbReference>
<dbReference type="InterPro" id="IPR013762">
    <property type="entry name" value="Integrase-like_cat_sf"/>
</dbReference>
<keyword evidence="5" id="KW-1185">Reference proteome</keyword>